<name>A0A5C5S289_9ACTN</name>
<dbReference type="Proteomes" id="UP000319375">
    <property type="component" value="Unassembled WGS sequence"/>
</dbReference>
<evidence type="ECO:0000313" key="1">
    <source>
        <dbReference type="EMBL" id="TWS29546.1"/>
    </source>
</evidence>
<accession>A0A5C5S289</accession>
<comment type="caution">
    <text evidence="1">The sequence shown here is derived from an EMBL/GenBank/DDBJ whole genome shotgun (WGS) entry which is preliminary data.</text>
</comment>
<proteinExistence type="predicted"/>
<dbReference type="EMBL" id="VIGX01000003">
    <property type="protein sequence ID" value="TWS29546.1"/>
    <property type="molecule type" value="Genomic_DNA"/>
</dbReference>
<organism evidence="1 2">
    <name type="scientific">Tsukamurella conjunctivitidis</name>
    <dbReference type="NCBI Taxonomy" id="2592068"/>
    <lineage>
        <taxon>Bacteria</taxon>
        <taxon>Bacillati</taxon>
        <taxon>Actinomycetota</taxon>
        <taxon>Actinomycetes</taxon>
        <taxon>Mycobacteriales</taxon>
        <taxon>Tsukamurellaceae</taxon>
        <taxon>Tsukamurella</taxon>
    </lineage>
</organism>
<dbReference type="OrthoDB" id="4378220at2"/>
<evidence type="ECO:0000313" key="2">
    <source>
        <dbReference type="Proteomes" id="UP000319375"/>
    </source>
</evidence>
<dbReference type="AlphaFoldDB" id="A0A5C5S289"/>
<gene>
    <name evidence="1" type="ORF">FK530_08485</name>
</gene>
<dbReference type="RefSeq" id="WP_146486576.1">
    <property type="nucleotide sequence ID" value="NZ_VIGX01000003.1"/>
</dbReference>
<sequence length="187" mass="19600">MATVESGDSSSGDAFVSIGSGAMQVYDANAASTLSSIISAILGKQARVIAGDWRGVQYWVDAGEGGAASSPVWIFDPSTMGNDQTVDLAAFVRLLPSEAMLNAVDASSFNAWLSSNDRSSIGESECVPVNPPQFVSGLEDPSDRANHTVSTAEYLIYCAKALRVMKDLGLRSGDPIPENFSELVSAV</sequence>
<protein>
    <submittedName>
        <fullName evidence="1">Uncharacterized protein</fullName>
    </submittedName>
</protein>
<reference evidence="1 2" key="1">
    <citation type="submission" date="2019-06" db="EMBL/GenBank/DDBJ databases">
        <title>Tsukamurella conjunctivitidis sp. nov., Tsukamurella assacharolytica sp. nov. and Tsukamurella sputae sp. nov. isolated from patients with conjunctivitis, bacteraemia (lymphoma) and respiratory infection (sputum) in Hong Kong.</title>
        <authorList>
            <person name="Teng J.L.L."/>
            <person name="Lee H.H."/>
            <person name="Fong J.Y.H."/>
            <person name="Fok K.M.N."/>
            <person name="Lau S.K.P."/>
            <person name="Woo P.C.Y."/>
        </authorList>
    </citation>
    <scope>NUCLEOTIDE SEQUENCE [LARGE SCALE GENOMIC DNA]</scope>
    <source>
        <strain evidence="1 2">HKU72</strain>
    </source>
</reference>
<keyword evidence="2" id="KW-1185">Reference proteome</keyword>